<dbReference type="PROSITE" id="PS51257">
    <property type="entry name" value="PROKAR_LIPOPROTEIN"/>
    <property type="match status" value="1"/>
</dbReference>
<reference evidence="3" key="1">
    <citation type="journal article" date="2019" name="Int. J. Syst. Evol. Microbiol.">
        <title>The Global Catalogue of Microorganisms (GCM) 10K type strain sequencing project: providing services to taxonomists for standard genome sequencing and annotation.</title>
        <authorList>
            <consortium name="The Broad Institute Genomics Platform"/>
            <consortium name="The Broad Institute Genome Sequencing Center for Infectious Disease"/>
            <person name="Wu L."/>
            <person name="Ma J."/>
        </authorList>
    </citation>
    <scope>NUCLEOTIDE SEQUENCE [LARGE SCALE GENOMIC DNA]</scope>
    <source>
        <strain evidence="3">JCM 14193</strain>
    </source>
</reference>
<organism evidence="2 3">
    <name type="scientific">Alkalibacillus silvisoli</name>
    <dbReference type="NCBI Taxonomy" id="392823"/>
    <lineage>
        <taxon>Bacteria</taxon>
        <taxon>Bacillati</taxon>
        <taxon>Bacillota</taxon>
        <taxon>Bacilli</taxon>
        <taxon>Bacillales</taxon>
        <taxon>Bacillaceae</taxon>
        <taxon>Alkalibacillus</taxon>
    </lineage>
</organism>
<evidence type="ECO:0000313" key="3">
    <source>
        <dbReference type="Proteomes" id="UP001500740"/>
    </source>
</evidence>
<evidence type="ECO:0000256" key="1">
    <source>
        <dbReference type="SAM" id="SignalP"/>
    </source>
</evidence>
<dbReference type="Proteomes" id="UP001500740">
    <property type="component" value="Unassembled WGS sequence"/>
</dbReference>
<feature type="chain" id="PRO_5047085032" evidence="1">
    <location>
        <begin position="28"/>
        <end position="157"/>
    </location>
</feature>
<name>A0ABP3K4R5_9BACI</name>
<feature type="signal peptide" evidence="1">
    <location>
        <begin position="1"/>
        <end position="27"/>
    </location>
</feature>
<keyword evidence="3" id="KW-1185">Reference proteome</keyword>
<dbReference type="EMBL" id="BAAACZ010000029">
    <property type="protein sequence ID" value="GAA0471531.1"/>
    <property type="molecule type" value="Genomic_DNA"/>
</dbReference>
<proteinExistence type="predicted"/>
<accession>A0ABP3K4R5</accession>
<protein>
    <submittedName>
        <fullName evidence="2">Uncharacterized protein</fullName>
    </submittedName>
</protein>
<comment type="caution">
    <text evidence="2">The sequence shown here is derived from an EMBL/GenBank/DDBJ whole genome shotgun (WGS) entry which is preliminary data.</text>
</comment>
<keyword evidence="1" id="KW-0732">Signal</keyword>
<gene>
    <name evidence="2" type="ORF">GCM10008935_29380</name>
</gene>
<evidence type="ECO:0000313" key="2">
    <source>
        <dbReference type="EMBL" id="GAA0471531.1"/>
    </source>
</evidence>
<sequence>MNTNKILLSIILLISLAITGCSISADASSEKRVVYSEPSIIDLLNKASEDFHHATIITTNEGHELILIEHPQHQYQINHIDYVDDQYVLINTTDRLKPPKGHGGTIGVELKAQEFQLELIPSDSAGHDLPRIKNEEFAINLTNENDELLIENSFELK</sequence>
<dbReference type="RefSeq" id="WP_343784883.1">
    <property type="nucleotide sequence ID" value="NZ_BAAACZ010000029.1"/>
</dbReference>